<proteinExistence type="predicted"/>
<sequence>MAERPFIWRTCMADIYAVFYPRTLHNYLENVIAPALLAIETSISDLAQSAEGWAPFALSDMEVVRCETLLASSLAVQSLWERQLRTYLQACASQLRPGDECEQQAQHTSWQKVENAFSELRQIPLSAFPSHPKLTELNLLGNVARHGGGASEKALRKLRPDFWLNPQITTPMVSLDHLRDFVAAIIAFWEDAETIYLESLDRKHENVVAELARRRAAGRWFPPVAMEGNDAGGRR</sequence>
<gene>
    <name evidence="1" type="ORF">OO17_17965</name>
</gene>
<name>A0A0D7EHU4_RHOPL</name>
<dbReference type="Proteomes" id="UP000032515">
    <property type="component" value="Unassembled WGS sequence"/>
</dbReference>
<dbReference type="PATRIC" id="fig|1076.23.peg.3912"/>
<accession>A0A0D7EHU4</accession>
<dbReference type="EMBL" id="JXXE01000362">
    <property type="protein sequence ID" value="KIZ40328.1"/>
    <property type="molecule type" value="Genomic_DNA"/>
</dbReference>
<reference evidence="1 2" key="1">
    <citation type="submission" date="2014-11" db="EMBL/GenBank/DDBJ databases">
        <title>Genomics and ecophysiology of heterotrophic nitrogen fixing bacteria isolated from estuarine surface water.</title>
        <authorList>
            <person name="Bentzon-Tilia M."/>
            <person name="Severin I."/>
            <person name="Hansen L.H."/>
            <person name="Riemann L."/>
        </authorList>
    </citation>
    <scope>NUCLEOTIDE SEQUENCE [LARGE SCALE GENOMIC DNA]</scope>
    <source>
        <strain evidence="1 2">BAL398</strain>
    </source>
</reference>
<dbReference type="AlphaFoldDB" id="A0A0D7EHU4"/>
<protein>
    <submittedName>
        <fullName evidence="1">Uncharacterized protein</fullName>
    </submittedName>
</protein>
<comment type="caution">
    <text evidence="1">The sequence shown here is derived from an EMBL/GenBank/DDBJ whole genome shotgun (WGS) entry which is preliminary data.</text>
</comment>
<evidence type="ECO:0000313" key="1">
    <source>
        <dbReference type="EMBL" id="KIZ40328.1"/>
    </source>
</evidence>
<evidence type="ECO:0000313" key="2">
    <source>
        <dbReference type="Proteomes" id="UP000032515"/>
    </source>
</evidence>
<organism evidence="1 2">
    <name type="scientific">Rhodopseudomonas palustris</name>
    <dbReference type="NCBI Taxonomy" id="1076"/>
    <lineage>
        <taxon>Bacteria</taxon>
        <taxon>Pseudomonadati</taxon>
        <taxon>Pseudomonadota</taxon>
        <taxon>Alphaproteobacteria</taxon>
        <taxon>Hyphomicrobiales</taxon>
        <taxon>Nitrobacteraceae</taxon>
        <taxon>Rhodopseudomonas</taxon>
    </lineage>
</organism>